<reference evidence="1 2" key="1">
    <citation type="submission" date="2018-08" db="EMBL/GenBank/DDBJ databases">
        <authorList>
            <person name="Khan S.A."/>
        </authorList>
    </citation>
    <scope>NUCLEOTIDE SEQUENCE [LARGE SCALE GENOMIC DNA]</scope>
    <source>
        <strain evidence="1 2">GTF-13</strain>
    </source>
</reference>
<reference evidence="1 2" key="2">
    <citation type="submission" date="2018-12" db="EMBL/GenBank/DDBJ databases">
        <title>Simiduia agarivorans gen. nov., sp. nov., a marine, agarolytic bacterium isolated from shallow coastal water from Keelung, Taiwan.</title>
        <authorList>
            <person name="Shieh W.Y."/>
        </authorList>
    </citation>
    <scope>NUCLEOTIDE SEQUENCE [LARGE SCALE GENOMIC DNA]</scope>
    <source>
        <strain evidence="1 2">GTF-13</strain>
    </source>
</reference>
<sequence>MTGHCEVEYHWWFGWWVRCKGSEHCPPGKRCILLWRRKGSQEHWADAGIIHGGSLKYNEEMEYRCVCRAR</sequence>
<name>A0A3P3VMB3_9GAMM</name>
<proteinExistence type="predicted"/>
<gene>
    <name evidence="1" type="ORF">D0544_14335</name>
</gene>
<accession>A0A3P3VMB3</accession>
<dbReference type="AlphaFoldDB" id="A0A3P3VMB3"/>
<keyword evidence="2" id="KW-1185">Reference proteome</keyword>
<evidence type="ECO:0000313" key="1">
    <source>
        <dbReference type="EMBL" id="RRJ83018.1"/>
    </source>
</evidence>
<organism evidence="1 2">
    <name type="scientific">Aestuariirhabdus litorea</name>
    <dbReference type="NCBI Taxonomy" id="2528527"/>
    <lineage>
        <taxon>Bacteria</taxon>
        <taxon>Pseudomonadati</taxon>
        <taxon>Pseudomonadota</taxon>
        <taxon>Gammaproteobacteria</taxon>
        <taxon>Oceanospirillales</taxon>
        <taxon>Aestuariirhabdaceae</taxon>
        <taxon>Aestuariirhabdus</taxon>
    </lineage>
</organism>
<evidence type="ECO:0000313" key="2">
    <source>
        <dbReference type="Proteomes" id="UP000280792"/>
    </source>
</evidence>
<dbReference type="Proteomes" id="UP000280792">
    <property type="component" value="Unassembled WGS sequence"/>
</dbReference>
<comment type="caution">
    <text evidence="1">The sequence shown here is derived from an EMBL/GenBank/DDBJ whole genome shotgun (WGS) entry which is preliminary data.</text>
</comment>
<protein>
    <submittedName>
        <fullName evidence="1">Uncharacterized protein</fullName>
    </submittedName>
</protein>
<dbReference type="EMBL" id="QWEZ01000002">
    <property type="protein sequence ID" value="RRJ83018.1"/>
    <property type="molecule type" value="Genomic_DNA"/>
</dbReference>